<sequence>MTGPSRRSLLAGTVAAAAGTAGALTARPAAAAPATPAAPAGSLAGATGFPAVTVGPGDPRYGDLVVGNNARWVGRPETVRLVATTEHAVRAVQDAVDGGKRISVRGGGHCYADFVFNPQVQTVIDMTPMNAVSYDAARKAFCVEAGATLLDVYEALYKGWGVTIPGGRCHSVGVGGHVSGGGYGMLSRKHGLTVDHLYAVEVVVVGDDGRARPVVATREPGDPHRDLWWAHTGAGGGNFGVITRYWFRSPGARGTDPAGQLIQPPKEVLVSALALPWSALDEKAFTGLVRNYGAWHEKNAGADSPYASLCSFLTLCHQANGTVSLLTQMDAGAPDAERLLHDYIAAVTASLGKGAARPLTAPAGENPPMPDLFHPRRLPWLTATKFLGTNNAALVNPTLRGAHKSAYMRRSFTDGQIAAIHRHLTRTDLRNPSSMVSLLSFGGRINAVRPGDTASVQRDSVFKALFQSMWADRADDDANVRWTRESYAEVFAATGGYPVPGAATDGCYINYADTDITDPAHNRSGVPWQTLYYGANYPRLQRIKAAYDPGNVFRHPQSIALPTS</sequence>
<dbReference type="Proteomes" id="UP000659223">
    <property type="component" value="Unassembled WGS sequence"/>
</dbReference>
<feature type="signal peptide" evidence="6">
    <location>
        <begin position="1"/>
        <end position="31"/>
    </location>
</feature>
<keyword evidence="3" id="KW-0285">Flavoprotein</keyword>
<dbReference type="InterPro" id="IPR016166">
    <property type="entry name" value="FAD-bd_PCMH"/>
</dbReference>
<organism evidence="8 9">
    <name type="scientific">Streptomyces hiroshimensis</name>
    <dbReference type="NCBI Taxonomy" id="66424"/>
    <lineage>
        <taxon>Bacteria</taxon>
        <taxon>Bacillati</taxon>
        <taxon>Actinomycetota</taxon>
        <taxon>Actinomycetes</taxon>
        <taxon>Kitasatosporales</taxon>
        <taxon>Streptomycetaceae</taxon>
        <taxon>Streptomyces</taxon>
    </lineage>
</organism>
<evidence type="ECO:0000313" key="9">
    <source>
        <dbReference type="Proteomes" id="UP000659223"/>
    </source>
</evidence>
<comment type="similarity">
    <text evidence="2">Belongs to the oxygen-dependent FAD-linked oxidoreductase family.</text>
</comment>
<evidence type="ECO:0000256" key="2">
    <source>
        <dbReference type="ARBA" id="ARBA00005466"/>
    </source>
</evidence>
<protein>
    <submittedName>
        <fullName evidence="8">FAD-linked oxidase</fullName>
    </submittedName>
</protein>
<accession>A0ABQ2Z5K1</accession>
<keyword evidence="9" id="KW-1185">Reference proteome</keyword>
<evidence type="ECO:0000259" key="7">
    <source>
        <dbReference type="PROSITE" id="PS51387"/>
    </source>
</evidence>
<name>A0ABQ2Z5K1_9ACTN</name>
<dbReference type="Gene3D" id="3.40.462.20">
    <property type="match status" value="1"/>
</dbReference>
<feature type="domain" description="FAD-binding PCMH-type" evidence="7">
    <location>
        <begin position="65"/>
        <end position="252"/>
    </location>
</feature>
<dbReference type="SUPFAM" id="SSF56176">
    <property type="entry name" value="FAD-binding/transporter-associated domain-like"/>
    <property type="match status" value="1"/>
</dbReference>
<dbReference type="PANTHER" id="PTHR42973:SF39">
    <property type="entry name" value="FAD-BINDING PCMH-TYPE DOMAIN-CONTAINING PROTEIN"/>
    <property type="match status" value="1"/>
</dbReference>
<dbReference type="InterPro" id="IPR036318">
    <property type="entry name" value="FAD-bd_PCMH-like_sf"/>
</dbReference>
<evidence type="ECO:0000256" key="4">
    <source>
        <dbReference type="ARBA" id="ARBA00022827"/>
    </source>
</evidence>
<keyword evidence="4" id="KW-0274">FAD</keyword>
<dbReference type="InterPro" id="IPR006094">
    <property type="entry name" value="Oxid_FAD_bind_N"/>
</dbReference>
<dbReference type="Pfam" id="PF01565">
    <property type="entry name" value="FAD_binding_4"/>
    <property type="match status" value="1"/>
</dbReference>
<evidence type="ECO:0000256" key="5">
    <source>
        <dbReference type="ARBA" id="ARBA00023002"/>
    </source>
</evidence>
<dbReference type="InterPro" id="IPR006311">
    <property type="entry name" value="TAT_signal"/>
</dbReference>
<dbReference type="EMBL" id="BMUT01000015">
    <property type="protein sequence ID" value="GGY03964.1"/>
    <property type="molecule type" value="Genomic_DNA"/>
</dbReference>
<dbReference type="RefSeq" id="WP_190024761.1">
    <property type="nucleotide sequence ID" value="NZ_BMUT01000015.1"/>
</dbReference>
<gene>
    <name evidence="8" type="ORF">GCM10010324_58660</name>
</gene>
<dbReference type="InterPro" id="IPR016169">
    <property type="entry name" value="FAD-bd_PCMH_sub2"/>
</dbReference>
<dbReference type="InterPro" id="IPR012951">
    <property type="entry name" value="BBE"/>
</dbReference>
<comment type="cofactor">
    <cofactor evidence="1">
        <name>FAD</name>
        <dbReference type="ChEBI" id="CHEBI:57692"/>
    </cofactor>
</comment>
<keyword evidence="5" id="KW-0560">Oxidoreductase</keyword>
<dbReference type="PROSITE" id="PS51318">
    <property type="entry name" value="TAT"/>
    <property type="match status" value="1"/>
</dbReference>
<evidence type="ECO:0000313" key="8">
    <source>
        <dbReference type="EMBL" id="GGY03964.1"/>
    </source>
</evidence>
<reference evidence="9" key="1">
    <citation type="journal article" date="2019" name="Int. J. Syst. Evol. Microbiol.">
        <title>The Global Catalogue of Microorganisms (GCM) 10K type strain sequencing project: providing services to taxonomists for standard genome sequencing and annotation.</title>
        <authorList>
            <consortium name="The Broad Institute Genomics Platform"/>
            <consortium name="The Broad Institute Genome Sequencing Center for Infectious Disease"/>
            <person name="Wu L."/>
            <person name="Ma J."/>
        </authorList>
    </citation>
    <scope>NUCLEOTIDE SEQUENCE [LARGE SCALE GENOMIC DNA]</scope>
    <source>
        <strain evidence="9">JCM 4586</strain>
    </source>
</reference>
<dbReference type="PROSITE" id="PS51387">
    <property type="entry name" value="FAD_PCMH"/>
    <property type="match status" value="1"/>
</dbReference>
<feature type="chain" id="PRO_5047164985" evidence="6">
    <location>
        <begin position="32"/>
        <end position="564"/>
    </location>
</feature>
<evidence type="ECO:0000256" key="1">
    <source>
        <dbReference type="ARBA" id="ARBA00001974"/>
    </source>
</evidence>
<dbReference type="InterPro" id="IPR050416">
    <property type="entry name" value="FAD-linked_Oxidoreductase"/>
</dbReference>
<proteinExistence type="inferred from homology"/>
<dbReference type="Pfam" id="PF08031">
    <property type="entry name" value="BBE"/>
    <property type="match status" value="1"/>
</dbReference>
<comment type="caution">
    <text evidence="8">The sequence shown here is derived from an EMBL/GenBank/DDBJ whole genome shotgun (WGS) entry which is preliminary data.</text>
</comment>
<keyword evidence="6" id="KW-0732">Signal</keyword>
<dbReference type="PANTHER" id="PTHR42973">
    <property type="entry name" value="BINDING OXIDOREDUCTASE, PUTATIVE (AFU_ORTHOLOGUE AFUA_1G17690)-RELATED"/>
    <property type="match status" value="1"/>
</dbReference>
<evidence type="ECO:0000256" key="3">
    <source>
        <dbReference type="ARBA" id="ARBA00022630"/>
    </source>
</evidence>
<evidence type="ECO:0000256" key="6">
    <source>
        <dbReference type="SAM" id="SignalP"/>
    </source>
</evidence>
<dbReference type="Gene3D" id="3.30.465.10">
    <property type="match status" value="1"/>
</dbReference>